<dbReference type="EMBL" id="JAOVZQ010000001">
    <property type="protein sequence ID" value="MCY0094697.1"/>
    <property type="molecule type" value="Genomic_DNA"/>
</dbReference>
<evidence type="ECO:0000313" key="3">
    <source>
        <dbReference type="Proteomes" id="UP001081283"/>
    </source>
</evidence>
<dbReference type="RefSeq" id="WP_267612628.1">
    <property type="nucleotide sequence ID" value="NZ_JAOVZQ010000001.1"/>
</dbReference>
<name>A0ABT3YGD2_9HYPH</name>
<evidence type="ECO:0000313" key="2">
    <source>
        <dbReference type="EMBL" id="MCY0094697.1"/>
    </source>
</evidence>
<evidence type="ECO:0000256" key="1">
    <source>
        <dbReference type="SAM" id="MobiDB-lite"/>
    </source>
</evidence>
<keyword evidence="3" id="KW-1185">Reference proteome</keyword>
<proteinExistence type="predicted"/>
<reference evidence="2" key="1">
    <citation type="submission" date="2022-10" db="EMBL/GenBank/DDBJ databases">
        <title>Hoeflea sp. J2-29, isolated from marine algae.</title>
        <authorList>
            <person name="Kristyanto S."/>
            <person name="Kim J.M."/>
            <person name="Jeon C.O."/>
        </authorList>
    </citation>
    <scope>NUCLEOTIDE SEQUENCE</scope>
    <source>
        <strain evidence="2">J2-29</strain>
    </source>
</reference>
<feature type="compositionally biased region" description="Low complexity" evidence="1">
    <location>
        <begin position="77"/>
        <end position="97"/>
    </location>
</feature>
<accession>A0ABT3YGD2</accession>
<gene>
    <name evidence="2" type="ORF">OEG82_11745</name>
</gene>
<organism evidence="2 3">
    <name type="scientific">Hoeflea ulvae</name>
    <dbReference type="NCBI Taxonomy" id="2983764"/>
    <lineage>
        <taxon>Bacteria</taxon>
        <taxon>Pseudomonadati</taxon>
        <taxon>Pseudomonadota</taxon>
        <taxon>Alphaproteobacteria</taxon>
        <taxon>Hyphomicrobiales</taxon>
        <taxon>Rhizobiaceae</taxon>
        <taxon>Hoeflea</taxon>
    </lineage>
</organism>
<dbReference type="Proteomes" id="UP001081283">
    <property type="component" value="Unassembled WGS sequence"/>
</dbReference>
<comment type="caution">
    <text evidence="2">The sequence shown here is derived from an EMBL/GenBank/DDBJ whole genome shotgun (WGS) entry which is preliminary data.</text>
</comment>
<protein>
    <submittedName>
        <fullName evidence="2">Uncharacterized protein</fullName>
    </submittedName>
</protein>
<feature type="region of interest" description="Disordered" evidence="1">
    <location>
        <begin position="70"/>
        <end position="97"/>
    </location>
</feature>
<sequence length="226" mass="24317">MNAFWPNNSSPDDRTWRIAPMTYPAPKMLFLLAGLIPAMVSTGFAQDVSALAETVPDRVLFVTSGGFWQDQEEPEAADAAPETGEAPSEAADAEQAAPPARGYYRLIAIRGEDNRSLVYLQQIALTPEGPEASLTIGLDELNTLGGYVTDIRPEDLDRGGQSAGLCSLCLSQDRSQGGRARHVGRLCRRPGRYPGGAIKQLDRAQTKIARSGFRAIGSGMIRVSLL</sequence>